<proteinExistence type="predicted"/>
<accession>A0ABT0BBM1</accession>
<evidence type="ECO:0000313" key="4">
    <source>
        <dbReference type="EMBL" id="MCJ2182457.1"/>
    </source>
</evidence>
<gene>
    <name evidence="4" type="ORF">MTR62_07055</name>
</gene>
<name>A0ABT0BBM1_9SPHN</name>
<comment type="caution">
    <text evidence="4">The sequence shown here is derived from an EMBL/GenBank/DDBJ whole genome shotgun (WGS) entry which is preliminary data.</text>
</comment>
<evidence type="ECO:0000313" key="5">
    <source>
        <dbReference type="Proteomes" id="UP001162881"/>
    </source>
</evidence>
<organism evidence="4 5">
    <name type="scientific">Novosphingobium organovorum</name>
    <dbReference type="NCBI Taxonomy" id="2930092"/>
    <lineage>
        <taxon>Bacteria</taxon>
        <taxon>Pseudomonadati</taxon>
        <taxon>Pseudomonadota</taxon>
        <taxon>Alphaproteobacteria</taxon>
        <taxon>Sphingomonadales</taxon>
        <taxon>Sphingomonadaceae</taxon>
        <taxon>Novosphingobium</taxon>
    </lineage>
</organism>
<keyword evidence="2" id="KW-0378">Hydrolase</keyword>
<dbReference type="EMBL" id="JALHLF010000017">
    <property type="protein sequence ID" value="MCJ2182457.1"/>
    <property type="molecule type" value="Genomic_DNA"/>
</dbReference>
<dbReference type="RefSeq" id="WP_244018405.1">
    <property type="nucleotide sequence ID" value="NZ_JALHLF010000017.1"/>
</dbReference>
<dbReference type="PANTHER" id="PTHR43808:SF17">
    <property type="entry name" value="PEPTIDASE M20"/>
    <property type="match status" value="1"/>
</dbReference>
<dbReference type="Proteomes" id="UP001162881">
    <property type="component" value="Unassembled WGS sequence"/>
</dbReference>
<dbReference type="Gene3D" id="3.40.630.10">
    <property type="entry name" value="Zn peptidases"/>
    <property type="match status" value="1"/>
</dbReference>
<protein>
    <submittedName>
        <fullName evidence="4">M20/M25/M40 family metallo-hydrolase</fullName>
    </submittedName>
</protein>
<evidence type="ECO:0000259" key="3">
    <source>
        <dbReference type="Pfam" id="PF07687"/>
    </source>
</evidence>
<reference evidence="4" key="1">
    <citation type="submission" date="2022-03" db="EMBL/GenBank/DDBJ databases">
        <title>Identification of a novel bacterium isolated from mangrove sediments.</title>
        <authorList>
            <person name="Pan X."/>
        </authorList>
    </citation>
    <scope>NUCLEOTIDE SEQUENCE</scope>
    <source>
        <strain evidence="4">B1949</strain>
    </source>
</reference>
<feature type="domain" description="Peptidase M20 dimerisation" evidence="3">
    <location>
        <begin position="222"/>
        <end position="317"/>
    </location>
</feature>
<dbReference type="Gene3D" id="3.30.70.360">
    <property type="match status" value="1"/>
</dbReference>
<dbReference type="InterPro" id="IPR002933">
    <property type="entry name" value="Peptidase_M20"/>
</dbReference>
<keyword evidence="5" id="KW-1185">Reference proteome</keyword>
<keyword evidence="1" id="KW-0479">Metal-binding</keyword>
<evidence type="ECO:0000256" key="2">
    <source>
        <dbReference type="ARBA" id="ARBA00022801"/>
    </source>
</evidence>
<sequence length="430" mass="45310">MDMAFSTALLILASAAAQPIANPETAPALPPELAAALNDPGFATAQDALRRDHDRLVQQIIELTQIPAPPFGEQARGKAYAELMKQSGLADVAMDAIGNVIGVRPGEDRSLPPLIVAAHLDTVFPAKTDLKVRREGTRLLAPGIGDDTRGLAVLMAMARAMNSAGLRTKRDIMFVGNVGEEGPGDLRGMHYLFEHNPRAREAFAFISVDSNGATAITTRGVGSHRYHIVFSGPGGHSYDKFGTVNPLVALAKTVEGLYRIPVPTVPKTTYSASVVGGGTSVNTIPPEVFLDVDMRSVSEEEVARVDKALRDIAQKAVDEENALRSTEFGKITVTFNTIGMRPAGQTDETKGLGAVAYAASQAFGYKPQFAANSTDANVPMSLGIPAIAIGSGGRGGGEHTPHEWIDVEINESVRGISVDLATVLAMAGGH</sequence>
<dbReference type="InterPro" id="IPR050072">
    <property type="entry name" value="Peptidase_M20A"/>
</dbReference>
<dbReference type="SUPFAM" id="SSF53187">
    <property type="entry name" value="Zn-dependent exopeptidases"/>
    <property type="match status" value="1"/>
</dbReference>
<dbReference type="InterPro" id="IPR036264">
    <property type="entry name" value="Bact_exopeptidase_dim_dom"/>
</dbReference>
<dbReference type="SUPFAM" id="SSF55031">
    <property type="entry name" value="Bacterial exopeptidase dimerisation domain"/>
    <property type="match status" value="1"/>
</dbReference>
<dbReference type="Pfam" id="PF01546">
    <property type="entry name" value="Peptidase_M20"/>
    <property type="match status" value="1"/>
</dbReference>
<dbReference type="PANTHER" id="PTHR43808">
    <property type="entry name" value="ACETYLORNITHINE DEACETYLASE"/>
    <property type="match status" value="1"/>
</dbReference>
<evidence type="ECO:0000256" key="1">
    <source>
        <dbReference type="ARBA" id="ARBA00022723"/>
    </source>
</evidence>
<dbReference type="InterPro" id="IPR011650">
    <property type="entry name" value="Peptidase_M20_dimer"/>
</dbReference>
<dbReference type="Pfam" id="PF07687">
    <property type="entry name" value="M20_dimer"/>
    <property type="match status" value="1"/>
</dbReference>